<feature type="compositionally biased region" description="Low complexity" evidence="1">
    <location>
        <begin position="260"/>
        <end position="277"/>
    </location>
</feature>
<feature type="region of interest" description="Disordered" evidence="1">
    <location>
        <begin position="233"/>
        <end position="291"/>
    </location>
</feature>
<protein>
    <submittedName>
        <fullName evidence="3">Transposon Ty4-J Gag-Pol polyprotein</fullName>
    </submittedName>
</protein>
<sequence length="545" mass="60743">MSATEVKSGVPRYDGEVIRLAEYQFRVRLRQAREKVMDEQELKKQGPLALRLIDGLRGPVLQVARAIPVDKLVSEDGTNTLLKALQSALQPRSKQEARDLYQIGAQQGGVLARQEYYDCEDWDNNSQSLSGFDEVETYGEEHQAYVMDEEDYLHQVYMSMIEDGLDEYNTEAMEYAAEIMQAEAEAFYVREKAGHGGHKGFSGGGRQFQVHGHLTMEERRARVQAMKSRTTCRKCGQSGHWANDPQCPKSYKSAKGKSKGGSPSSTTSTTTSSPKSSKGGKGGKSDKPRTVFFTVNEYQQTITEEEHKDFEANMVTKAEQQALQDREETADEKLDRLIMEAQIRQEIVDENYGVNEEISDDNVTEAEDDNEARTLRQRTEQQAPFIDIQDTEPMSAPEPPIQNIADSNDPGVAASPGTLATEDSPEVIMETTPEVEPPFELEPSSEPSPPPGLEPDPSGTSSMSSLTYQPETEVSPQVTNGADEENQTETPLTQALRRNPDILDGSFMRRSNNAASYAWEESIRPAPSIAFLMSRQHHKVKKKEA</sequence>
<dbReference type="InterPro" id="IPR036875">
    <property type="entry name" value="Znf_CCHC_sf"/>
</dbReference>
<organism evidence="3 4">
    <name type="scientific">Durusdinium trenchii</name>
    <dbReference type="NCBI Taxonomy" id="1381693"/>
    <lineage>
        <taxon>Eukaryota</taxon>
        <taxon>Sar</taxon>
        <taxon>Alveolata</taxon>
        <taxon>Dinophyceae</taxon>
        <taxon>Suessiales</taxon>
        <taxon>Symbiodiniaceae</taxon>
        <taxon>Durusdinium</taxon>
    </lineage>
</organism>
<feature type="domain" description="CCHC-type" evidence="2">
    <location>
        <begin position="231"/>
        <end position="244"/>
    </location>
</feature>
<evidence type="ECO:0000259" key="2">
    <source>
        <dbReference type="Pfam" id="PF00098"/>
    </source>
</evidence>
<evidence type="ECO:0000313" key="3">
    <source>
        <dbReference type="EMBL" id="CAK9029281.1"/>
    </source>
</evidence>
<dbReference type="SUPFAM" id="SSF57756">
    <property type="entry name" value="Retrovirus zinc finger-like domains"/>
    <property type="match status" value="1"/>
</dbReference>
<accession>A0ABP0KQV3</accession>
<comment type="caution">
    <text evidence="3">The sequence shown here is derived from an EMBL/GenBank/DDBJ whole genome shotgun (WGS) entry which is preliminary data.</text>
</comment>
<keyword evidence="4" id="KW-1185">Reference proteome</keyword>
<dbReference type="Pfam" id="PF00098">
    <property type="entry name" value="zf-CCHC"/>
    <property type="match status" value="1"/>
</dbReference>
<feature type="compositionally biased region" description="Polar residues" evidence="1">
    <location>
        <begin position="459"/>
        <end position="480"/>
    </location>
</feature>
<dbReference type="Proteomes" id="UP001642464">
    <property type="component" value="Unassembled WGS sequence"/>
</dbReference>
<feature type="region of interest" description="Disordered" evidence="1">
    <location>
        <begin position="354"/>
        <end position="507"/>
    </location>
</feature>
<gene>
    <name evidence="3" type="ORF">SCF082_LOCUS18717</name>
</gene>
<dbReference type="InterPro" id="IPR001878">
    <property type="entry name" value="Znf_CCHC"/>
</dbReference>
<feature type="compositionally biased region" description="Acidic residues" evidence="1">
    <location>
        <begin position="357"/>
        <end position="370"/>
    </location>
</feature>
<name>A0ABP0KQV3_9DINO</name>
<evidence type="ECO:0000313" key="4">
    <source>
        <dbReference type="Proteomes" id="UP001642464"/>
    </source>
</evidence>
<dbReference type="Gene3D" id="4.10.60.10">
    <property type="entry name" value="Zinc finger, CCHC-type"/>
    <property type="match status" value="1"/>
</dbReference>
<evidence type="ECO:0000256" key="1">
    <source>
        <dbReference type="SAM" id="MobiDB-lite"/>
    </source>
</evidence>
<proteinExistence type="predicted"/>
<reference evidence="3 4" key="1">
    <citation type="submission" date="2024-02" db="EMBL/GenBank/DDBJ databases">
        <authorList>
            <person name="Chen Y."/>
            <person name="Shah S."/>
            <person name="Dougan E. K."/>
            <person name="Thang M."/>
            <person name="Chan C."/>
        </authorList>
    </citation>
    <scope>NUCLEOTIDE SEQUENCE [LARGE SCALE GENOMIC DNA]</scope>
</reference>
<dbReference type="EMBL" id="CAXAMM010012570">
    <property type="protein sequence ID" value="CAK9029281.1"/>
    <property type="molecule type" value="Genomic_DNA"/>
</dbReference>